<name>A0A506UAJ4_9HYPH</name>
<keyword evidence="2" id="KW-1185">Reference proteome</keyword>
<dbReference type="OrthoDB" id="7916977at2"/>
<dbReference type="RefSeq" id="WP_141149303.1">
    <property type="nucleotide sequence ID" value="NZ_VHLG01000007.1"/>
</dbReference>
<dbReference type="Proteomes" id="UP000318801">
    <property type="component" value="Unassembled WGS sequence"/>
</dbReference>
<comment type="caution">
    <text evidence="1">The sequence shown here is derived from an EMBL/GenBank/DDBJ whole genome shotgun (WGS) entry which is preliminary data.</text>
</comment>
<protein>
    <submittedName>
        <fullName evidence="1">DUF1192 domain-containing protein</fullName>
    </submittedName>
</protein>
<sequence length="64" mass="7163">MREDEDAEKKPPKGQYIIGADLEVHSVEALEALVNELKGEIERIEKAIVKKSAGRQAAESLFRK</sequence>
<dbReference type="EMBL" id="VHLG01000007">
    <property type="protein sequence ID" value="TPW30094.1"/>
    <property type="molecule type" value="Genomic_DNA"/>
</dbReference>
<evidence type="ECO:0000313" key="1">
    <source>
        <dbReference type="EMBL" id="TPW30094.1"/>
    </source>
</evidence>
<dbReference type="Pfam" id="PF06698">
    <property type="entry name" value="DUF1192"/>
    <property type="match status" value="1"/>
</dbReference>
<reference evidence="1 2" key="1">
    <citation type="submission" date="2019-06" db="EMBL/GenBank/DDBJ databases">
        <authorList>
            <person name="Li M."/>
        </authorList>
    </citation>
    <scope>NUCLEOTIDE SEQUENCE [LARGE SCALE GENOMIC DNA]</scope>
    <source>
        <strain evidence="1 2">BGMRC2036</strain>
    </source>
</reference>
<evidence type="ECO:0000313" key="2">
    <source>
        <dbReference type="Proteomes" id="UP000318801"/>
    </source>
</evidence>
<proteinExistence type="predicted"/>
<dbReference type="AlphaFoldDB" id="A0A506UAJ4"/>
<gene>
    <name evidence="1" type="ORF">FJU08_12265</name>
</gene>
<dbReference type="InterPro" id="IPR009579">
    <property type="entry name" value="DUF1192"/>
</dbReference>
<organism evidence="1 2">
    <name type="scientific">Martelella alba</name>
    <dbReference type="NCBI Taxonomy" id="2590451"/>
    <lineage>
        <taxon>Bacteria</taxon>
        <taxon>Pseudomonadati</taxon>
        <taxon>Pseudomonadota</taxon>
        <taxon>Alphaproteobacteria</taxon>
        <taxon>Hyphomicrobiales</taxon>
        <taxon>Aurantimonadaceae</taxon>
        <taxon>Martelella</taxon>
    </lineage>
</organism>
<accession>A0A506UAJ4</accession>